<evidence type="ECO:0000259" key="5">
    <source>
        <dbReference type="Pfam" id="PF04536"/>
    </source>
</evidence>
<evidence type="ECO:0000313" key="6">
    <source>
        <dbReference type="EMBL" id="SYX82391.1"/>
    </source>
</evidence>
<evidence type="ECO:0000313" key="7">
    <source>
        <dbReference type="Proteomes" id="UP000304148"/>
    </source>
</evidence>
<sequence>MKHPLRLFLSFMILLISMPAMTSYALHIPDKDGHVLDTASMLSSTARSSLEHEAAQGPLAFYIVTLNSLNGDSPSQAATAIYQQWKLGSDEVLILISKQDQRIEMNFNNPALQEQMDAEASRASGSAALKQFVDTHFIPYAKKGDFAKAVSELMSASNTLAANSGNTNNGLTPIGQSHGQQSSSSWLWIALVIAIVLLVLIILYLVRMMQTVKRLQTDIPNLMVQTNHALESIRTIRDLSQGATLQQATEAGAQSEKSIIRLHEMKQYAASIGWQQCLQPRTRSELKRLNTELQAMTTQTQQLTAQIEHIHQLDLNLKRTIADAVQRVEHISTSIQADQASRSWPLEDLLRRQESISAELLSSKQLEVFDPIQSEQRVIHVNEEIQRLEQDQQSVSRYAEQYQRFPEQMNHSRNSISQITQEHRLKLVRIDPYGKIEEAQQSNEQMLDRLKHGDIPATAQHAERASQLLAEAVQITQRLADLKLKNARDIQSIVTKLSQYAAQDRELSVLTARAQTQYRGKHWEQAWRQYREELQAVDAVQSSLSRVTQWCDEDVQEYEQARSELDHILTILQKLDQAAEHYSDLIRKLDNKLEEAKQMQASAEDSFAQGLHTISRHRIYSNWQQQEKSLAAMQSSIRQLLAQQPYDMDLLTETGTRFMNEANQFLSAIERAAIQKQNVEQELARMEQQYHSSSARYGSRLNVHQYGSQFSSISTDVDRLMHNGAYDEAARKAAALAGILTAMEQAYESIIRQERQQEEAASRQAANRNTSSNSSGGSSWGNNNNSNSSGGSSW</sequence>
<organism evidence="6 7">
    <name type="scientific">Paenibacillus alvei</name>
    <name type="common">Bacillus alvei</name>
    <dbReference type="NCBI Taxonomy" id="44250"/>
    <lineage>
        <taxon>Bacteria</taxon>
        <taxon>Bacillati</taxon>
        <taxon>Bacillota</taxon>
        <taxon>Bacilli</taxon>
        <taxon>Bacillales</taxon>
        <taxon>Paenibacillaceae</taxon>
        <taxon>Paenibacillus</taxon>
    </lineage>
</organism>
<feature type="coiled-coil region" evidence="1">
    <location>
        <begin position="662"/>
        <end position="696"/>
    </location>
</feature>
<feature type="signal peptide" evidence="4">
    <location>
        <begin position="1"/>
        <end position="22"/>
    </location>
</feature>
<feature type="compositionally biased region" description="Low complexity" evidence="2">
    <location>
        <begin position="762"/>
        <end position="794"/>
    </location>
</feature>
<gene>
    <name evidence="6" type="ORF">PBLR_10813</name>
</gene>
<dbReference type="Proteomes" id="UP000304148">
    <property type="component" value="Chromosome"/>
</dbReference>
<keyword evidence="3" id="KW-1133">Transmembrane helix</keyword>
<feature type="region of interest" description="Disordered" evidence="2">
    <location>
        <begin position="753"/>
        <end position="794"/>
    </location>
</feature>
<reference evidence="7" key="1">
    <citation type="submission" date="2018-08" db="EMBL/GenBank/DDBJ databases">
        <authorList>
            <person name="Chevrot R."/>
        </authorList>
    </citation>
    <scope>NUCLEOTIDE SEQUENCE [LARGE SCALE GENOMIC DNA]</scope>
</reference>
<dbReference type="Gene3D" id="3.10.310.50">
    <property type="match status" value="1"/>
</dbReference>
<keyword evidence="4" id="KW-0732">Signal</keyword>
<name>A0A383R6X2_PAEAL</name>
<keyword evidence="1" id="KW-0175">Coiled coil</keyword>
<dbReference type="Pfam" id="PF04536">
    <property type="entry name" value="TPM_phosphatase"/>
    <property type="match status" value="1"/>
</dbReference>
<evidence type="ECO:0000256" key="4">
    <source>
        <dbReference type="SAM" id="SignalP"/>
    </source>
</evidence>
<feature type="transmembrane region" description="Helical" evidence="3">
    <location>
        <begin position="186"/>
        <end position="206"/>
    </location>
</feature>
<proteinExistence type="predicted"/>
<dbReference type="EMBL" id="LS992241">
    <property type="protein sequence ID" value="SYX82391.1"/>
    <property type="molecule type" value="Genomic_DNA"/>
</dbReference>
<dbReference type="RefSeq" id="WP_138184753.1">
    <property type="nucleotide sequence ID" value="NZ_LS992241.1"/>
</dbReference>
<evidence type="ECO:0000256" key="3">
    <source>
        <dbReference type="SAM" id="Phobius"/>
    </source>
</evidence>
<keyword evidence="3" id="KW-0472">Membrane</keyword>
<keyword evidence="3" id="KW-0812">Transmembrane</keyword>
<feature type="chain" id="PRO_5039399438" description="TPM domain-containing protein" evidence="4">
    <location>
        <begin position="23"/>
        <end position="794"/>
    </location>
</feature>
<dbReference type="InterPro" id="IPR007621">
    <property type="entry name" value="TPM_dom"/>
</dbReference>
<evidence type="ECO:0000256" key="1">
    <source>
        <dbReference type="SAM" id="Coils"/>
    </source>
</evidence>
<feature type="coiled-coil region" evidence="1">
    <location>
        <begin position="572"/>
        <end position="606"/>
    </location>
</feature>
<accession>A0A383R6X2</accession>
<feature type="domain" description="TPM" evidence="5">
    <location>
        <begin position="35"/>
        <end position="156"/>
    </location>
</feature>
<protein>
    <recommendedName>
        <fullName evidence="5">TPM domain-containing protein</fullName>
    </recommendedName>
</protein>
<evidence type="ECO:0000256" key="2">
    <source>
        <dbReference type="SAM" id="MobiDB-lite"/>
    </source>
</evidence>
<dbReference type="AlphaFoldDB" id="A0A383R6X2"/>